<evidence type="ECO:0000256" key="7">
    <source>
        <dbReference type="ARBA" id="ARBA00024603"/>
    </source>
</evidence>
<dbReference type="RefSeq" id="WP_188406964.1">
    <property type="nucleotide sequence ID" value="NZ_BMGL01000013.1"/>
</dbReference>
<dbReference type="PANTHER" id="PTHR43660:SF1">
    <property type="entry name" value="DIPEPTIDYL CARBOXYPEPTIDASE"/>
    <property type="match status" value="1"/>
</dbReference>
<dbReference type="AlphaFoldDB" id="A0A917EB75"/>
<dbReference type="InterPro" id="IPR001567">
    <property type="entry name" value="Pept_M3A_M3B_dom"/>
</dbReference>
<dbReference type="Proteomes" id="UP000599688">
    <property type="component" value="Unassembled WGS sequence"/>
</dbReference>
<evidence type="ECO:0000256" key="9">
    <source>
        <dbReference type="RuleBase" id="RU003435"/>
    </source>
</evidence>
<dbReference type="InterPro" id="IPR045666">
    <property type="entry name" value="OpdA_N"/>
</dbReference>
<evidence type="ECO:0000256" key="1">
    <source>
        <dbReference type="ARBA" id="ARBA00006040"/>
    </source>
</evidence>
<dbReference type="GO" id="GO:0004180">
    <property type="term" value="F:carboxypeptidase activity"/>
    <property type="evidence" value="ECO:0007669"/>
    <property type="project" value="TreeGrafter"/>
</dbReference>
<dbReference type="Gene3D" id="1.20.1050.40">
    <property type="entry name" value="Endopeptidase. Chain P, domain 1"/>
    <property type="match status" value="1"/>
</dbReference>
<comment type="catalytic activity">
    <reaction evidence="7">
        <text>Hydrolysis of oligopeptides, with broad specificity. Gly or Ala commonly occur as P1 or P1' residues, but more distant residues are also important, as is shown by the fact that Z-Gly-Pro-Gly-|-Gly-Pro-Ala is cleaved, but not Z-(Gly)(5).</text>
        <dbReference type="EC" id="3.4.24.70"/>
    </reaction>
</comment>
<dbReference type="InterPro" id="IPR024080">
    <property type="entry name" value="Neurolysin/TOP_N"/>
</dbReference>
<gene>
    <name evidence="12" type="primary">dcp1</name>
    <name evidence="12" type="ORF">GCM10010831_22520</name>
</gene>
<evidence type="ECO:0000259" key="11">
    <source>
        <dbReference type="Pfam" id="PF19310"/>
    </source>
</evidence>
<evidence type="ECO:0000256" key="4">
    <source>
        <dbReference type="ARBA" id="ARBA00022801"/>
    </source>
</evidence>
<dbReference type="CDD" id="cd06456">
    <property type="entry name" value="M3A_DCP"/>
    <property type="match status" value="1"/>
</dbReference>
<dbReference type="InterPro" id="IPR034005">
    <property type="entry name" value="M3A_DCP"/>
</dbReference>
<name>A0A917EB75_9FLAO</name>
<feature type="domain" description="Oligopeptidase A N-terminal" evidence="11">
    <location>
        <begin position="27"/>
        <end position="148"/>
    </location>
</feature>
<reference evidence="12 13" key="1">
    <citation type="journal article" date="2014" name="Int. J. Syst. Evol. Microbiol.">
        <title>Complete genome sequence of Corynebacterium casei LMG S-19264T (=DSM 44701T), isolated from a smear-ripened cheese.</title>
        <authorList>
            <consortium name="US DOE Joint Genome Institute (JGI-PGF)"/>
            <person name="Walter F."/>
            <person name="Albersmeier A."/>
            <person name="Kalinowski J."/>
            <person name="Ruckert C."/>
        </authorList>
    </citation>
    <scope>NUCLEOTIDE SEQUENCE [LARGE SCALE GENOMIC DNA]</scope>
    <source>
        <strain evidence="12 13">CGMCC 1.12925</strain>
    </source>
</reference>
<proteinExistence type="inferred from homology"/>
<dbReference type="Pfam" id="PF19310">
    <property type="entry name" value="TOP_N"/>
    <property type="match status" value="1"/>
</dbReference>
<evidence type="ECO:0000256" key="5">
    <source>
        <dbReference type="ARBA" id="ARBA00022833"/>
    </source>
</evidence>
<evidence type="ECO:0000256" key="6">
    <source>
        <dbReference type="ARBA" id="ARBA00023049"/>
    </source>
</evidence>
<keyword evidence="5 9" id="KW-0862">Zinc</keyword>
<comment type="caution">
    <text evidence="12">The sequence shown here is derived from an EMBL/GenBank/DDBJ whole genome shotgun (WGS) entry which is preliminary data.</text>
</comment>
<dbReference type="InterPro" id="IPR024077">
    <property type="entry name" value="Neurolysin/TOP_dom2"/>
</dbReference>
<evidence type="ECO:0000313" key="13">
    <source>
        <dbReference type="Proteomes" id="UP000599688"/>
    </source>
</evidence>
<evidence type="ECO:0000313" key="12">
    <source>
        <dbReference type="EMBL" id="GGE20958.1"/>
    </source>
</evidence>
<dbReference type="FunFam" id="3.40.390.10:FF:000009">
    <property type="entry name" value="Oligopeptidase A"/>
    <property type="match status" value="1"/>
</dbReference>
<accession>A0A917EB75</accession>
<dbReference type="Gene3D" id="3.40.390.10">
    <property type="entry name" value="Collagenase (Catalytic Domain)"/>
    <property type="match status" value="1"/>
</dbReference>
<keyword evidence="2 9" id="KW-0645">Protease</keyword>
<comment type="cofactor">
    <cofactor evidence="9">
        <name>Zn(2+)</name>
        <dbReference type="ChEBI" id="CHEBI:29105"/>
    </cofactor>
    <text evidence="9">Binds 1 zinc ion.</text>
</comment>
<keyword evidence="6 9" id="KW-0482">Metalloprotease</keyword>
<feature type="domain" description="Peptidase M3A/M3B catalytic" evidence="10">
    <location>
        <begin position="222"/>
        <end position="670"/>
    </location>
</feature>
<dbReference type="EC" id="3.4.24.70" evidence="8"/>
<dbReference type="GO" id="GO:0046872">
    <property type="term" value="F:metal ion binding"/>
    <property type="evidence" value="ECO:0007669"/>
    <property type="project" value="UniProtKB-UniRule"/>
</dbReference>
<comment type="similarity">
    <text evidence="1 9">Belongs to the peptidase M3 family.</text>
</comment>
<evidence type="ECO:0000256" key="2">
    <source>
        <dbReference type="ARBA" id="ARBA00022670"/>
    </source>
</evidence>
<dbReference type="GO" id="GO:0005829">
    <property type="term" value="C:cytosol"/>
    <property type="evidence" value="ECO:0007669"/>
    <property type="project" value="UniProtKB-ARBA"/>
</dbReference>
<dbReference type="Pfam" id="PF01432">
    <property type="entry name" value="Peptidase_M3"/>
    <property type="match status" value="1"/>
</dbReference>
<sequence>MANPLLQTFDTAPFSKIKNQDFEPAFEKALKEARAEIEVITASTDAPSFTNTIAALDATGEQLNRISSILFNLNSAETNEEIQQIAQNVSPKLSEFNNDLMLNETLFKRIKSVFKTQNKFNLNHEETRLLEETYQNFTRNGANLQEGQQKRLREIDQELATLSLQFGKQVLADTNAFELHVENKEALEGLPENALESAAQVAESKEKTGYVFTLHYPSYIPFMKYVKNRELRKKMAIAFGSKGFQQNQNNNEEIVLQIVKLRHERANLLGYNTHADFVLEKRMAKTAIKVTSFLDELLEKAKPAAKKEFKELNEFAKQVDGIEQLQKWDTAYYSEKLKQKKFNLNEEELKPFFELDQVVSGVFTIAHKLYQLNFEKLTDIDVYHKEVTTYKVTDQHGNFIAIFYADFHPRAGKRDGAWMTIYKNQQIKNGQNERPHVSIVCNFTKPTKTQPSLLTFNEVTTLFHEFGHALHAMLANTTYSSLSGTSVYWDFVELPSQLLENWCYEEEALALFAKHYKSGEKIPQTLVEKIKASANFQEGMLTLRQLSFGKLDMAWHAHNPTQIENVKQFEDGAFKDTQLLPSIKQNCMSTAFSHIFQGGYAAGYYSYKWAEVLDADAFSFFKENGIFNPEVALKFKQTVLSKGGTLDPMDLYVSFRGKEPDPEALLKRAGLIENS</sequence>
<organism evidence="12 13">
    <name type="scientific">Psychroflexus salis</name>
    <dbReference type="NCBI Taxonomy" id="1526574"/>
    <lineage>
        <taxon>Bacteria</taxon>
        <taxon>Pseudomonadati</taxon>
        <taxon>Bacteroidota</taxon>
        <taxon>Flavobacteriia</taxon>
        <taxon>Flavobacteriales</taxon>
        <taxon>Flavobacteriaceae</taxon>
        <taxon>Psychroflexus</taxon>
    </lineage>
</organism>
<protein>
    <recommendedName>
        <fullName evidence="8">oligopeptidase A</fullName>
        <ecNumber evidence="8">3.4.24.70</ecNumber>
    </recommendedName>
</protein>
<evidence type="ECO:0000259" key="10">
    <source>
        <dbReference type="Pfam" id="PF01432"/>
    </source>
</evidence>
<dbReference type="GO" id="GO:0006508">
    <property type="term" value="P:proteolysis"/>
    <property type="evidence" value="ECO:0007669"/>
    <property type="project" value="UniProtKB-KW"/>
</dbReference>
<dbReference type="InterPro" id="IPR024079">
    <property type="entry name" value="MetalloPept_cat_dom_sf"/>
</dbReference>
<keyword evidence="4 9" id="KW-0378">Hydrolase</keyword>
<keyword evidence="13" id="KW-1185">Reference proteome</keyword>
<dbReference type="InterPro" id="IPR045090">
    <property type="entry name" value="Pept_M3A_M3B"/>
</dbReference>
<keyword evidence="3 9" id="KW-0479">Metal-binding</keyword>
<dbReference type="GO" id="GO:0004222">
    <property type="term" value="F:metalloendopeptidase activity"/>
    <property type="evidence" value="ECO:0007669"/>
    <property type="project" value="UniProtKB-EC"/>
</dbReference>
<dbReference type="SUPFAM" id="SSF55486">
    <property type="entry name" value="Metalloproteases ('zincins'), catalytic domain"/>
    <property type="match status" value="1"/>
</dbReference>
<dbReference type="EMBL" id="BMGL01000013">
    <property type="protein sequence ID" value="GGE20958.1"/>
    <property type="molecule type" value="Genomic_DNA"/>
</dbReference>
<dbReference type="Gene3D" id="1.10.1370.10">
    <property type="entry name" value="Neurolysin, domain 3"/>
    <property type="match status" value="1"/>
</dbReference>
<evidence type="ECO:0000256" key="8">
    <source>
        <dbReference type="ARBA" id="ARBA00026100"/>
    </source>
</evidence>
<evidence type="ECO:0000256" key="3">
    <source>
        <dbReference type="ARBA" id="ARBA00022723"/>
    </source>
</evidence>
<dbReference type="PANTHER" id="PTHR43660">
    <property type="entry name" value="DIPEPTIDYL CARBOXYPEPTIDASE"/>
    <property type="match status" value="1"/>
</dbReference>